<evidence type="ECO:0000259" key="6">
    <source>
        <dbReference type="Pfam" id="PF04561"/>
    </source>
</evidence>
<dbReference type="InterPro" id="IPR007644">
    <property type="entry name" value="RNA_pol_bsu_protrusion"/>
</dbReference>
<evidence type="ECO:0000256" key="4">
    <source>
        <dbReference type="ARBA" id="ARBA00022695"/>
    </source>
</evidence>
<evidence type="ECO:0000256" key="3">
    <source>
        <dbReference type="ARBA" id="ARBA00022679"/>
    </source>
</evidence>
<name>X0SI28_9ZZZZ</name>
<feature type="non-terminal residue" evidence="8">
    <location>
        <position position="230"/>
    </location>
</feature>
<evidence type="ECO:0000256" key="5">
    <source>
        <dbReference type="ARBA" id="ARBA00023163"/>
    </source>
</evidence>
<sequence>MHNKYNKIKDYSKIPELCPIPNLLDIQRISFVNFLQRFVPPGERKKQGLQEVFINIFPIQDFTGNLILDFVSYSLGECKDSAYGCWEKGGTYSAPLEVKINLISKKTGEIKEQDVFMGELPLMTENGGFVINGAERVIVNQLIRSPGIYFDEEKNENSKSLYKFKIIPNRGSWLEFGFDSSDMIYVRIDKKRKIPATTLLRALGYENNEEIMELFDYEEIVKTTLEKDST</sequence>
<dbReference type="GO" id="GO:0003899">
    <property type="term" value="F:DNA-directed RNA polymerase activity"/>
    <property type="evidence" value="ECO:0007669"/>
    <property type="project" value="UniProtKB-EC"/>
</dbReference>
<gene>
    <name evidence="8" type="ORF">S01H1_01510</name>
</gene>
<proteinExistence type="predicted"/>
<dbReference type="GO" id="GO:0000428">
    <property type="term" value="C:DNA-directed RNA polymerase complex"/>
    <property type="evidence" value="ECO:0007669"/>
    <property type="project" value="UniProtKB-KW"/>
</dbReference>
<organism evidence="8">
    <name type="scientific">marine sediment metagenome</name>
    <dbReference type="NCBI Taxonomy" id="412755"/>
    <lineage>
        <taxon>unclassified sequences</taxon>
        <taxon>metagenomes</taxon>
        <taxon>ecological metagenomes</taxon>
    </lineage>
</organism>
<dbReference type="Pfam" id="PF04563">
    <property type="entry name" value="RNA_pol_Rpb2_1"/>
    <property type="match status" value="1"/>
</dbReference>
<accession>X0SI28</accession>
<comment type="caution">
    <text evidence="8">The sequence shown here is derived from an EMBL/GenBank/DDBJ whole genome shotgun (WGS) entry which is preliminary data.</text>
</comment>
<keyword evidence="4" id="KW-0548">Nucleotidyltransferase</keyword>
<evidence type="ECO:0000256" key="2">
    <source>
        <dbReference type="ARBA" id="ARBA00022478"/>
    </source>
</evidence>
<dbReference type="InterPro" id="IPR007642">
    <property type="entry name" value="RNA_pol_Rpb2_2"/>
</dbReference>
<protein>
    <recommendedName>
        <fullName evidence="1">DNA-directed RNA polymerase</fullName>
        <ecNumber evidence="1">2.7.7.6</ecNumber>
    </recommendedName>
</protein>
<dbReference type="AlphaFoldDB" id="X0SI28"/>
<dbReference type="SUPFAM" id="SSF64484">
    <property type="entry name" value="beta and beta-prime subunits of DNA dependent RNA-polymerase"/>
    <property type="match status" value="1"/>
</dbReference>
<keyword evidence="3" id="KW-0808">Transferase</keyword>
<dbReference type="Gene3D" id="3.90.1100.10">
    <property type="match status" value="1"/>
</dbReference>
<reference evidence="8" key="1">
    <citation type="journal article" date="2014" name="Front. Microbiol.">
        <title>High frequency of phylogenetically diverse reductive dehalogenase-homologous genes in deep subseafloor sedimentary metagenomes.</title>
        <authorList>
            <person name="Kawai M."/>
            <person name="Futagami T."/>
            <person name="Toyoda A."/>
            <person name="Takaki Y."/>
            <person name="Nishi S."/>
            <person name="Hori S."/>
            <person name="Arai W."/>
            <person name="Tsubouchi T."/>
            <person name="Morono Y."/>
            <person name="Uchiyama I."/>
            <person name="Ito T."/>
            <person name="Fujiyama A."/>
            <person name="Inagaki F."/>
            <person name="Takami H."/>
        </authorList>
    </citation>
    <scope>NUCLEOTIDE SEQUENCE</scope>
    <source>
        <strain evidence="8">Expedition CK06-06</strain>
    </source>
</reference>
<feature type="domain" description="RNA polymerase Rpb2" evidence="6">
    <location>
        <begin position="144"/>
        <end position="217"/>
    </location>
</feature>
<evidence type="ECO:0000313" key="8">
    <source>
        <dbReference type="EMBL" id="GAF80713.1"/>
    </source>
</evidence>
<evidence type="ECO:0000259" key="7">
    <source>
        <dbReference type="Pfam" id="PF04563"/>
    </source>
</evidence>
<feature type="domain" description="RNA polymerase beta subunit protrusion" evidence="7">
    <location>
        <begin position="24"/>
        <end position="142"/>
    </location>
</feature>
<dbReference type="EMBL" id="BARS01000660">
    <property type="protein sequence ID" value="GAF80713.1"/>
    <property type="molecule type" value="Genomic_DNA"/>
</dbReference>
<keyword evidence="5" id="KW-0804">Transcription</keyword>
<evidence type="ECO:0000256" key="1">
    <source>
        <dbReference type="ARBA" id="ARBA00012418"/>
    </source>
</evidence>
<keyword evidence="2" id="KW-0240">DNA-directed RNA polymerase</keyword>
<dbReference type="GO" id="GO:0006351">
    <property type="term" value="P:DNA-templated transcription"/>
    <property type="evidence" value="ECO:0007669"/>
    <property type="project" value="InterPro"/>
</dbReference>
<dbReference type="GO" id="GO:0003677">
    <property type="term" value="F:DNA binding"/>
    <property type="evidence" value="ECO:0007669"/>
    <property type="project" value="InterPro"/>
</dbReference>
<dbReference type="EC" id="2.7.7.6" evidence="1"/>
<dbReference type="Pfam" id="PF04561">
    <property type="entry name" value="RNA_pol_Rpb2_2"/>
    <property type="match status" value="1"/>
</dbReference>